<evidence type="ECO:0000256" key="6">
    <source>
        <dbReference type="ARBA" id="ARBA00022696"/>
    </source>
</evidence>
<reference evidence="20 21" key="1">
    <citation type="journal article" date="2008" name="Nature">
        <title>Genome analysis of the platypus reveals unique signatures of evolution.</title>
        <authorList>
            <person name="Warren W.C."/>
            <person name="Hillier L.W."/>
            <person name="Marshall Graves J.A."/>
            <person name="Birney E."/>
            <person name="Ponting C.P."/>
            <person name="Grutzner F."/>
            <person name="Belov K."/>
            <person name="Miller W."/>
            <person name="Clarke L."/>
            <person name="Chinwalla A.T."/>
            <person name="Yang S.P."/>
            <person name="Heger A."/>
            <person name="Locke D.P."/>
            <person name="Miethke P."/>
            <person name="Waters P.D."/>
            <person name="Veyrunes F."/>
            <person name="Fulton L."/>
            <person name="Fulton B."/>
            <person name="Graves T."/>
            <person name="Wallis J."/>
            <person name="Puente X.S."/>
            <person name="Lopez-Otin C."/>
            <person name="Ordonez G.R."/>
            <person name="Eichler E.E."/>
            <person name="Chen L."/>
            <person name="Cheng Z."/>
            <person name="Deakin J.E."/>
            <person name="Alsop A."/>
            <person name="Thompson K."/>
            <person name="Kirby P."/>
            <person name="Papenfuss A.T."/>
            <person name="Wakefield M.J."/>
            <person name="Olender T."/>
            <person name="Lancet D."/>
            <person name="Huttley G.A."/>
            <person name="Smit A.F."/>
            <person name="Pask A."/>
            <person name="Temple-Smith P."/>
            <person name="Batzer M.A."/>
            <person name="Walker J.A."/>
            <person name="Konkel M.K."/>
            <person name="Harris R.S."/>
            <person name="Whittington C.M."/>
            <person name="Wong E.S."/>
            <person name="Gemmell N.J."/>
            <person name="Buschiazzo E."/>
            <person name="Vargas Jentzsch I.M."/>
            <person name="Merkel A."/>
            <person name="Schmitz J."/>
            <person name="Zemann A."/>
            <person name="Churakov G."/>
            <person name="Kriegs J.O."/>
            <person name="Brosius J."/>
            <person name="Murchison E.P."/>
            <person name="Sachidanandam R."/>
            <person name="Smith C."/>
            <person name="Hannon G.J."/>
            <person name="Tsend-Ayush E."/>
            <person name="McMillan D."/>
            <person name="Attenborough R."/>
            <person name="Rens W."/>
            <person name="Ferguson-Smith M."/>
            <person name="Lefevre C.M."/>
            <person name="Sharp J.A."/>
            <person name="Nicholas K.R."/>
            <person name="Ray D.A."/>
            <person name="Kube M."/>
            <person name="Reinhardt R."/>
            <person name="Pringle T.H."/>
            <person name="Taylor J."/>
            <person name="Jones R.C."/>
            <person name="Nixon B."/>
            <person name="Dacheux J.L."/>
            <person name="Niwa H."/>
            <person name="Sekita Y."/>
            <person name="Huang X."/>
            <person name="Stark A."/>
            <person name="Kheradpour P."/>
            <person name="Kellis M."/>
            <person name="Flicek P."/>
            <person name="Chen Y."/>
            <person name="Webber C."/>
            <person name="Hardison R."/>
            <person name="Nelson J."/>
            <person name="Hallsworth-Pepin K."/>
            <person name="Delehaunty K."/>
            <person name="Markovic C."/>
            <person name="Minx P."/>
            <person name="Feng Y."/>
            <person name="Kremitzki C."/>
            <person name="Mitreva M."/>
            <person name="Glasscock J."/>
            <person name="Wylie T."/>
            <person name="Wohldmann P."/>
            <person name="Thiru P."/>
            <person name="Nhan M.N."/>
            <person name="Pohl C.S."/>
            <person name="Smith S.M."/>
            <person name="Hou S."/>
            <person name="Nefedov M."/>
            <person name="de Jong P.J."/>
            <person name="Renfree M.B."/>
            <person name="Mardis E.R."/>
            <person name="Wilson R.K."/>
        </authorList>
    </citation>
    <scope>NUCLEOTIDE SEQUENCE [LARGE SCALE GENOMIC DNA]</scope>
    <source>
        <strain evidence="20 21">Glennie</strain>
    </source>
</reference>
<keyword evidence="13" id="KW-0325">Glycoprotein</keyword>
<evidence type="ECO:0000256" key="4">
    <source>
        <dbReference type="ARBA" id="ARBA00022525"/>
    </source>
</evidence>
<feature type="disulfide bond" evidence="16">
    <location>
        <begin position="1890"/>
        <end position="1894"/>
    </location>
</feature>
<keyword evidence="9" id="KW-0677">Repeat</keyword>
<dbReference type="InterPro" id="IPR024715">
    <property type="entry name" value="Factor_5/8-like"/>
</dbReference>
<dbReference type="GO" id="GO:0007597">
    <property type="term" value="P:blood coagulation, intrinsic pathway"/>
    <property type="evidence" value="ECO:0000318"/>
    <property type="project" value="GO_Central"/>
</dbReference>
<feature type="region of interest" description="Disordered" evidence="17">
    <location>
        <begin position="1366"/>
        <end position="1435"/>
    </location>
</feature>
<dbReference type="Gene3D" id="2.60.40.420">
    <property type="entry name" value="Cupredoxins - blue copper proteins"/>
    <property type="match status" value="6"/>
</dbReference>
<keyword evidence="8 18" id="KW-0732">Signal</keyword>
<evidence type="ECO:0000256" key="15">
    <source>
        <dbReference type="ARBA" id="ARBA00078860"/>
    </source>
</evidence>
<evidence type="ECO:0000313" key="20">
    <source>
        <dbReference type="Ensembl" id="ENSOANP00000043671.1"/>
    </source>
</evidence>
<comment type="similarity">
    <text evidence="2">Belongs to the multicopper oxidase family.</text>
</comment>
<evidence type="ECO:0000256" key="7">
    <source>
        <dbReference type="ARBA" id="ARBA00022723"/>
    </source>
</evidence>
<feature type="compositionally biased region" description="Basic and acidic residues" evidence="17">
    <location>
        <begin position="1595"/>
        <end position="1605"/>
    </location>
</feature>
<feature type="domain" description="F5/8 type C" evidence="19">
    <location>
        <begin position="2165"/>
        <end position="2317"/>
    </location>
</feature>
<evidence type="ECO:0000313" key="21">
    <source>
        <dbReference type="Proteomes" id="UP000002279"/>
    </source>
</evidence>
<dbReference type="PROSITE" id="PS00079">
    <property type="entry name" value="MULTICOPPER_OXIDASE1"/>
    <property type="match status" value="2"/>
</dbReference>
<feature type="compositionally biased region" description="Basic and acidic residues" evidence="17">
    <location>
        <begin position="1332"/>
        <end position="1341"/>
    </location>
</feature>
<evidence type="ECO:0000256" key="8">
    <source>
        <dbReference type="ARBA" id="ARBA00022729"/>
    </source>
</evidence>
<keyword evidence="11" id="KW-0094">Blood coagulation</keyword>
<dbReference type="InterPro" id="IPR000421">
    <property type="entry name" value="FA58C"/>
</dbReference>
<keyword evidence="7" id="KW-0479">Metal-binding</keyword>
<dbReference type="Pfam" id="PF00754">
    <property type="entry name" value="F5_F8_type_C"/>
    <property type="match status" value="2"/>
</dbReference>
<reference evidence="20" key="2">
    <citation type="submission" date="2025-08" db="UniProtKB">
        <authorList>
            <consortium name="Ensembl"/>
        </authorList>
    </citation>
    <scope>IDENTIFICATION</scope>
    <source>
        <strain evidence="20">Glennie</strain>
    </source>
</reference>
<evidence type="ECO:0000256" key="12">
    <source>
        <dbReference type="ARBA" id="ARBA00023157"/>
    </source>
</evidence>
<feature type="region of interest" description="Disordered" evidence="17">
    <location>
        <begin position="771"/>
        <end position="800"/>
    </location>
</feature>
<dbReference type="SMART" id="SM00231">
    <property type="entry name" value="FA58C"/>
    <property type="match status" value="2"/>
</dbReference>
<dbReference type="GO" id="GO:0016491">
    <property type="term" value="F:oxidoreductase activity"/>
    <property type="evidence" value="ECO:0007669"/>
    <property type="project" value="InterPro"/>
</dbReference>
<dbReference type="InterPro" id="IPR033138">
    <property type="entry name" value="Cu_oxidase_CS"/>
</dbReference>
<dbReference type="Gene3D" id="2.60.120.260">
    <property type="entry name" value="Galactose-binding domain-like"/>
    <property type="match status" value="2"/>
</dbReference>
<dbReference type="GO" id="GO:0005507">
    <property type="term" value="F:copper ion binding"/>
    <property type="evidence" value="ECO:0007669"/>
    <property type="project" value="InterPro"/>
</dbReference>
<evidence type="ECO:0000256" key="18">
    <source>
        <dbReference type="SAM" id="SignalP"/>
    </source>
</evidence>
<dbReference type="GO" id="GO:0006953">
    <property type="term" value="P:acute-phase response"/>
    <property type="evidence" value="ECO:0007669"/>
    <property type="project" value="UniProtKB-KW"/>
</dbReference>
<dbReference type="PROSITE" id="PS50022">
    <property type="entry name" value="FA58C_3"/>
    <property type="match status" value="2"/>
</dbReference>
<dbReference type="Ensembl" id="ENSOANT00000053446.1">
    <property type="protein sequence ID" value="ENSOANP00000043671.1"/>
    <property type="gene ID" value="ENSOANG00000008717.4"/>
</dbReference>
<dbReference type="OMA" id="TWDYAPH"/>
<feature type="compositionally biased region" description="Polar residues" evidence="17">
    <location>
        <begin position="1371"/>
        <end position="1425"/>
    </location>
</feature>
<evidence type="ECO:0000256" key="5">
    <source>
        <dbReference type="ARBA" id="ARBA00022641"/>
    </source>
</evidence>
<dbReference type="SUPFAM" id="SSF49785">
    <property type="entry name" value="Galactose-binding domain-like"/>
    <property type="match status" value="2"/>
</dbReference>
<dbReference type="SUPFAM" id="SSF49503">
    <property type="entry name" value="Cupredoxins"/>
    <property type="match status" value="6"/>
</dbReference>
<dbReference type="InterPro" id="IPR008979">
    <property type="entry name" value="Galactose-bd-like_sf"/>
</dbReference>
<feature type="disulfide bond" evidence="16">
    <location>
        <begin position="272"/>
        <end position="353"/>
    </location>
</feature>
<feature type="domain" description="F5/8 type C" evidence="19">
    <location>
        <begin position="2012"/>
        <end position="2160"/>
    </location>
</feature>
<dbReference type="InterPro" id="IPR050633">
    <property type="entry name" value="Neuropilin_MCO_CoagFactor"/>
</dbReference>
<evidence type="ECO:0000259" key="19">
    <source>
        <dbReference type="PROSITE" id="PS50022"/>
    </source>
</evidence>
<keyword evidence="5" id="KW-0765">Sulfation</keyword>
<dbReference type="GeneID" id="100084142"/>
<sequence length="2323" mass="261575">MKKHGQGQVLCCFLFCFLKVSLGITRRYYIGAVEKYWDYVDSDLPKVPLPEMGFPPGVPKPHTSNKSVLYKKAVFVEFTDHFFTQAKPSPPWMGLLGPTIRAEVYDTVVITLKNMASQPVSLHAIGVSYWKASEGTAYNDQTSQREKEDDQVPPGGTGTYVWQVLPENRPMDYDPPCLTYSYFSNVDPVKDINSGLIGALLVCREGSLTEDGTRDLQEFVLLFAVFDEGRSWYSKKDGLPTPDRDSRSWNFRSNMHTINGFANGSLPDLNVCKQKPIHWHVIGMGTAPEVHSIVLEGHTFLVRNHRETSLEISPASFLTAQTAPTDTGRFLMSCQISSHRNDGMKAYVNIEICPEEPKKQMKGLEHDDFYDNEELYDSEAEVFVFDDDDSPNSIQVRSVAKNHPKKWLHFIAVEEEDWDYVPTKNTFSDRNYESQYLKSGPQRIGKKYKKVRFVAYTDQTFKTRLSLPRESGILGPLLYGEVGDQLLVMFKNQASRPYNIYPYGLRSVSPLHSRGKNTGSSFKELKDFPISPGETFKYLWTVTPEDGPTKSDPRCLTRFYSSSVDPERDLASGLIGPLLICFKGSVDKRGNQMMSDKKNIILFSVFDENRSWYLAENVQRFCTEPDSVDVQDPEFQTSNVMNSINGYAFNSLYLPVCLHEVAYWHILSVGAQTNFLSIFFSGYTFQHQTVFEDSLILFPFSGETVFMSMENPGVWMLGCHNPDLRNRGMMASLNVSSCKMADEYYEGDYEEIPPLMAEGGFIQPRGFQNKKKELEPCPRGSPPEEPPSGEGDPEKSNHQCRETNRVQAFESLSGGTATSVGRSSNLDHPALEDTIYEFFPDDFSNEAVKKKEEGTSEEFSSWQKAGASSLNLSKELLQRESTVPEINAPSAREFSAKTEIVTTSPNSGADRREKAPLGQLKEPALGKLASIFLNKMGSPPTLSMQLQETDSRTKSSNATSLDYNETALEREEIPLKRDGPTNETTALGPAFLKEVTSVLPKEADDDYKNSGSHVNKHVNDLPTLQNENVTLVSLDAMIGNDTESQEMETLDDSETFGDISTTAPALSHVSRDVMLREDIPTEKEKMAPKRKVRALTLGSRNLGMAAPSLDDSPLFRTGSPSTLANYQLRDPGAAISPQEPEGPAQSLILLDSNDTFPLKNEMTPEVGEFTNGTELKEMAFKDSPLLSGLVTNHEVDKLRQDRRFQKMIESKGSPDQGETSSPALQTMSTPDNLVQPSSLLSREGDVLRENTAVERLVEVTHSPKLQDTRLLGRKLDEQANNSRLQKDPVFQEDGKKVNTVTQTLENPCDPNNHNCKARWAKQPLKSPGTSLKETEKGHKLSENSTTFQQIGKMKSRLQDTTIKMGYEGRGENSTANSPSPESASRSHGVSATDITSVPTEKSSAFSHWTGTLSSSPTSDQPQSGDNGRLRKRGSLEEVGSHFFREASLNMEEAEGQEADSQEETLPSIHTEPQSLREKLVFATILKTVEAEILPGSTVHQIYPLKAEISNEIRIKDHLSPTGHRNLVEESIHPKIQVEVASNKRDNHESEKIPSLERAGHIMANRMEEWRSQDSQPENNFLPILTPKEGDRILPEATAGEKDGRQVVKSQGGKGRPQNSISGLDSLEKPPETLTLNPIPGESALTSSSWPKMEKVEDDYQIETIPEDFDIYGENEEQGPRGFNQITRHYFLAAVEVLWNYGKQKSPHFLNDGEQDAGSWQYKKVIFQEFADSSFTQPLHRGELEEHLGILGPYIRAEVNDNIMVTFMNRASRPYSFYSSLISYEGDGGQEAKPKRKEVKPNEIRHYFWKVHHQMAPTENEFDCKAWAYFSDVDLEKDLHSGLIGPMLICHTNKLSSSYGRQLTVQEFTLFFTIFDETKSWYISDNIKRNCRPPCAVQMEDPVFKMNHRFHAINGYVMDTLPGLVMAQHQRIRWYLLTMGSNENIHSIQFHGQVFTVRSNKEYKMGVYNLYPGIFETVEMEPSKVGIWRVECMIGEHQKAGMTALFLVYSKECLNPLGMASGRIADSQITASGQYGEWAPKLARLNYPGSINAWSIKDLSSWIQVDLLEPMIIHGIKTQGARQRFTSLYVSQFTVTHSLDGEIWKNYRGNATSTLMVFFGNVDASGIKDNKFNPPIIARYIRLHPTYFNTRSTLRMELIGCDLNSCSMPLGMESEAISHMQITASSHMSNMFATWLPWHARLNLQGRVNAWRPKVNSQKEWLQVDFKKTMRVTGIATQGAKVLLTKMYVKEFTVSSSQDGKHWTLLLHDGRAKIFQGNQDHDTPVVNSVDPPLFVRYLRIHPHSWEKNIALRTEFLGCDTQQVY</sequence>
<dbReference type="InParanoid" id="A0A6I8NRU0"/>
<dbReference type="GeneTree" id="ENSGT00940000160294"/>
<evidence type="ECO:0000256" key="2">
    <source>
        <dbReference type="ARBA" id="ARBA00010609"/>
    </source>
</evidence>
<keyword evidence="6" id="KW-0356">Hemostasis</keyword>
<keyword evidence="4" id="KW-0964">Secreted</keyword>
<evidence type="ECO:0000256" key="3">
    <source>
        <dbReference type="ARBA" id="ARBA00022486"/>
    </source>
</evidence>
<evidence type="ECO:0000256" key="1">
    <source>
        <dbReference type="ARBA" id="ARBA00004239"/>
    </source>
</evidence>
<dbReference type="FunFam" id="2.60.40.420:FF:000028">
    <property type="entry name" value="Ceruloplasmin"/>
    <property type="match status" value="1"/>
</dbReference>
<accession>A0A6I8NRU0</accession>
<dbReference type="GO" id="GO:0005615">
    <property type="term" value="C:extracellular space"/>
    <property type="evidence" value="ECO:0000318"/>
    <property type="project" value="GO_Central"/>
</dbReference>
<dbReference type="RefSeq" id="XP_007669760.3">
    <property type="nucleotide sequence ID" value="XM_007671570.4"/>
</dbReference>
<dbReference type="Bgee" id="ENSOANG00000008717">
    <property type="expression patterns" value="Expressed in heart and 7 other cell types or tissues"/>
</dbReference>
<evidence type="ECO:0000256" key="9">
    <source>
        <dbReference type="ARBA" id="ARBA00022737"/>
    </source>
</evidence>
<feature type="disulfide bond" evidence="16">
    <location>
        <begin position="2012"/>
        <end position="2160"/>
    </location>
</feature>
<evidence type="ECO:0000256" key="14">
    <source>
        <dbReference type="ARBA" id="ARBA00067781"/>
    </source>
</evidence>
<evidence type="ECO:0000256" key="10">
    <source>
        <dbReference type="ARBA" id="ARBA00022837"/>
    </source>
</evidence>
<dbReference type="PROSITE" id="PS01285">
    <property type="entry name" value="FA58C_1"/>
    <property type="match status" value="2"/>
</dbReference>
<organism evidence="20 21">
    <name type="scientific">Ornithorhynchus anatinus</name>
    <name type="common">Duckbill platypus</name>
    <dbReference type="NCBI Taxonomy" id="9258"/>
    <lineage>
        <taxon>Eukaryota</taxon>
        <taxon>Metazoa</taxon>
        <taxon>Chordata</taxon>
        <taxon>Craniata</taxon>
        <taxon>Vertebrata</taxon>
        <taxon>Euteleostomi</taxon>
        <taxon>Mammalia</taxon>
        <taxon>Monotremata</taxon>
        <taxon>Ornithorhynchidae</taxon>
        <taxon>Ornithorhynchus</taxon>
    </lineage>
</organism>
<dbReference type="Proteomes" id="UP000002279">
    <property type="component" value="Chromosome 6"/>
</dbReference>
<proteinExistence type="inferred from homology"/>
<feature type="signal peptide" evidence="18">
    <location>
        <begin position="1"/>
        <end position="23"/>
    </location>
</feature>
<keyword evidence="12 16" id="KW-1015">Disulfide bond</keyword>
<protein>
    <recommendedName>
        <fullName evidence="14">Coagulation factor VIII</fullName>
    </recommendedName>
    <alternativeName>
        <fullName evidence="15">Procoagulant component</fullName>
    </alternativeName>
</protein>
<dbReference type="FunFam" id="2.60.40.420:FF:000026">
    <property type="entry name" value="Coagulation factor VIII (Predicted)"/>
    <property type="match status" value="1"/>
</dbReference>
<evidence type="ECO:0000256" key="13">
    <source>
        <dbReference type="ARBA" id="ARBA00023180"/>
    </source>
</evidence>
<dbReference type="FunFam" id="2.60.40.420:FF:000011">
    <property type="entry name" value="Coagulation factor VIII (Predicted)"/>
    <property type="match status" value="1"/>
</dbReference>
<dbReference type="PIRSF" id="PIRSF000354">
    <property type="entry name" value="Factors_V_VIII"/>
    <property type="match status" value="1"/>
</dbReference>
<evidence type="ECO:0000256" key="11">
    <source>
        <dbReference type="ARBA" id="ARBA00023084"/>
    </source>
</evidence>
<dbReference type="GO" id="GO:0031091">
    <property type="term" value="C:platelet alpha granule"/>
    <property type="evidence" value="ECO:0007669"/>
    <property type="project" value="UniProtKB-ARBA"/>
</dbReference>
<name>A0A6I8NRU0_ORNAN</name>
<gene>
    <name evidence="20" type="primary">F8</name>
</gene>
<dbReference type="FunFam" id="2.60.40.420:FF:000051">
    <property type="entry name" value="Coagulation factor VIII"/>
    <property type="match status" value="1"/>
</dbReference>
<feature type="region of interest" description="Disordered" evidence="17">
    <location>
        <begin position="1595"/>
        <end position="1648"/>
    </location>
</feature>
<dbReference type="PROSITE" id="PS01286">
    <property type="entry name" value="FA58C_2"/>
    <property type="match status" value="1"/>
</dbReference>
<dbReference type="CDD" id="cd00057">
    <property type="entry name" value="FA58C"/>
    <property type="match status" value="2"/>
</dbReference>
<feature type="disulfide bond" evidence="16">
    <location>
        <begin position="1823"/>
        <end position="1849"/>
    </location>
</feature>
<evidence type="ECO:0000256" key="16">
    <source>
        <dbReference type="PIRSR" id="PIRSR000354-1"/>
    </source>
</evidence>
<feature type="region of interest" description="Disordered" evidence="17">
    <location>
        <begin position="1321"/>
        <end position="1354"/>
    </location>
</feature>
<feature type="compositionally biased region" description="Polar residues" evidence="17">
    <location>
        <begin position="1216"/>
        <end position="1232"/>
    </location>
</feature>
<dbReference type="OrthoDB" id="2121828at2759"/>
<dbReference type="KEGG" id="oaa:100084142"/>
<keyword evidence="21" id="KW-1185">Reference proteome</keyword>
<feature type="region of interest" description="Disordered" evidence="17">
    <location>
        <begin position="1209"/>
        <end position="1232"/>
    </location>
</feature>
<feature type="disulfide bond" evidence="16">
    <location>
        <begin position="555"/>
        <end position="581"/>
    </location>
</feature>
<dbReference type="PANTHER" id="PTHR46806">
    <property type="entry name" value="F5/8 TYPE C DOMAIN-CONTAINING PROTEIN"/>
    <property type="match status" value="1"/>
</dbReference>
<dbReference type="Pfam" id="PF07731">
    <property type="entry name" value="Cu-oxidase_2"/>
    <property type="match status" value="1"/>
</dbReference>
<keyword evidence="3" id="KW-0011">Acute phase</keyword>
<dbReference type="PANTHER" id="PTHR46806:SF7">
    <property type="entry name" value="COAGULATION FACTOR VIII"/>
    <property type="match status" value="1"/>
</dbReference>
<dbReference type="InterPro" id="IPR011706">
    <property type="entry name" value="Cu-oxidase_C"/>
</dbReference>
<reference evidence="20" key="3">
    <citation type="submission" date="2025-09" db="UniProtKB">
        <authorList>
            <consortium name="Ensembl"/>
        </authorList>
    </citation>
    <scope>IDENTIFICATION</scope>
    <source>
        <strain evidence="20">Glennie</strain>
    </source>
</reference>
<dbReference type="FunCoup" id="A0A6I8NRU0">
    <property type="interactions" value="163"/>
</dbReference>
<comment type="subcellular location">
    <subcellularLocation>
        <location evidence="1">Secreted</location>
        <location evidence="1">Extracellular space</location>
    </subcellularLocation>
</comment>
<dbReference type="CTD" id="2157"/>
<dbReference type="InterPro" id="IPR008972">
    <property type="entry name" value="Cupredoxin"/>
</dbReference>
<evidence type="ECO:0000256" key="17">
    <source>
        <dbReference type="SAM" id="MobiDB-lite"/>
    </source>
</evidence>
<feature type="chain" id="PRO_5026300383" description="Coagulation factor VIII" evidence="18">
    <location>
        <begin position="24"/>
        <end position="2323"/>
    </location>
</feature>
<feature type="disulfide bond" evidence="16">
    <location>
        <begin position="657"/>
        <end position="738"/>
    </location>
</feature>
<keyword evidence="10" id="KW-0106">Calcium</keyword>
<dbReference type="FunFam" id="2.60.120.260:FF:000002">
    <property type="entry name" value="Coagulation factor VIII"/>
    <property type="match status" value="2"/>
</dbReference>
<feature type="disulfide bond" evidence="16">
    <location>
        <begin position="177"/>
        <end position="203"/>
    </location>
</feature>